<gene>
    <name evidence="2" type="ORF">EMCG_06764</name>
</gene>
<dbReference type="OrthoDB" id="4182761at2759"/>
<organism evidence="2 3">
    <name type="scientific">[Emmonsia] crescens</name>
    <dbReference type="NCBI Taxonomy" id="73230"/>
    <lineage>
        <taxon>Eukaryota</taxon>
        <taxon>Fungi</taxon>
        <taxon>Dikarya</taxon>
        <taxon>Ascomycota</taxon>
        <taxon>Pezizomycotina</taxon>
        <taxon>Eurotiomycetes</taxon>
        <taxon>Eurotiomycetidae</taxon>
        <taxon>Onygenales</taxon>
        <taxon>Ajellomycetaceae</taxon>
        <taxon>Emergomyces</taxon>
    </lineage>
</organism>
<proteinExistence type="predicted"/>
<dbReference type="Proteomes" id="UP000034164">
    <property type="component" value="Unassembled WGS sequence"/>
</dbReference>
<feature type="region of interest" description="Disordered" evidence="1">
    <location>
        <begin position="52"/>
        <end position="123"/>
    </location>
</feature>
<dbReference type="AlphaFoldDB" id="A0A0G2IB84"/>
<evidence type="ECO:0000313" key="3">
    <source>
        <dbReference type="Proteomes" id="UP000034164"/>
    </source>
</evidence>
<accession>A0A0G2IB84</accession>
<feature type="compositionally biased region" description="Low complexity" evidence="1">
    <location>
        <begin position="106"/>
        <end position="122"/>
    </location>
</feature>
<comment type="caution">
    <text evidence="2">The sequence shown here is derived from an EMBL/GenBank/DDBJ whole genome shotgun (WGS) entry which is preliminary data.</text>
</comment>
<dbReference type="VEuPathDB" id="FungiDB:EMCG_06764"/>
<evidence type="ECO:0000313" key="2">
    <source>
        <dbReference type="EMBL" id="KKZ67530.1"/>
    </source>
</evidence>
<sequence>MDTNDQHFSFHRAGNYSYPDLPQIHNEVIMQGNQTVVVPSMHARSMNSYHARGGVKPAESQSYGSKFPIHPQNNSNCNPPLGSGEARGRHWESSSNPALAAPDLWTGGTSRETRSSGSRTSEMAQGIYDSDAVPPILYQAGNPDDIISGPLDFDRELLSLVGEGGVNCSNLNQGIEALIKSCYPLEWRSGPWPQQILDESGVSAGRRDNYDRPEPYTLVGYDSQLVSGLVEQQGSRIPNDARSGLDVFGISPELVDERTPQPTATPIDRIGEKREMLKQKSCWQCRFKHEKVFDSYHQEDLIRSRRLETVNGKSTVVSESVLPIRPVGQSKNLFYYIGSWIDKTARSPDLLPSWVTVSVMNKIHSSTSGDVLRAICRYYTECGITFAPSEPYMNKEQLKDANDTLQHAMKGAILATVLSTCIRITPGGLQSLPPVFQTDPAELSRKWMIPRLMNKMFKYVVFRNSIYLTNRALIGLDKLLNQKDISEGHLASIVTLLATSISATQLSLVDVCRTTQGGENAVQYEQVKREISEMESAFSRLSCLLHRRCKIETLRSERRYSELDDKTKDLVDRLSDIIPALRENTSHIRDLKFENMEHIHALELGVRIREDVALFNADRLFCALLAPMLTDNTRKRRRRRGS</sequence>
<evidence type="ECO:0000256" key="1">
    <source>
        <dbReference type="SAM" id="MobiDB-lite"/>
    </source>
</evidence>
<dbReference type="EMBL" id="LCZI01000234">
    <property type="protein sequence ID" value="KKZ67530.1"/>
    <property type="molecule type" value="Genomic_DNA"/>
</dbReference>
<reference evidence="3" key="1">
    <citation type="journal article" date="2015" name="PLoS Genet.">
        <title>The dynamic genome and transcriptome of the human fungal pathogen Blastomyces and close relative Emmonsia.</title>
        <authorList>
            <person name="Munoz J.F."/>
            <person name="Gauthier G.M."/>
            <person name="Desjardins C.A."/>
            <person name="Gallo J.E."/>
            <person name="Holder J."/>
            <person name="Sullivan T.D."/>
            <person name="Marty A.J."/>
            <person name="Carmen J.C."/>
            <person name="Chen Z."/>
            <person name="Ding L."/>
            <person name="Gujja S."/>
            <person name="Magrini V."/>
            <person name="Misas E."/>
            <person name="Mitreva M."/>
            <person name="Priest M."/>
            <person name="Saif S."/>
            <person name="Whiston E.A."/>
            <person name="Young S."/>
            <person name="Zeng Q."/>
            <person name="Goldman W.E."/>
            <person name="Mardis E.R."/>
            <person name="Taylor J.W."/>
            <person name="McEwen J.G."/>
            <person name="Clay O.K."/>
            <person name="Klein B.S."/>
            <person name="Cuomo C.A."/>
        </authorList>
    </citation>
    <scope>NUCLEOTIDE SEQUENCE [LARGE SCALE GENOMIC DNA]</scope>
    <source>
        <strain evidence="3">UAMH 3008</strain>
    </source>
</reference>
<protein>
    <submittedName>
        <fullName evidence="2">Uncharacterized protein</fullName>
    </submittedName>
</protein>
<name>A0A0G2IB84_9EURO</name>